<protein>
    <submittedName>
        <fullName evidence="2">Uncharacterized protein</fullName>
    </submittedName>
</protein>
<dbReference type="AlphaFoldDB" id="A0A167RW70"/>
<evidence type="ECO:0000256" key="1">
    <source>
        <dbReference type="SAM" id="MobiDB-lite"/>
    </source>
</evidence>
<proteinExistence type="predicted"/>
<sequence length="247" mass="27358">MSRLEVGQRIPRDPNRDPREQATELTVRLLHQELDELAADDKQRQNFACILRYFEDEGNLLPDETLWAINGALRKEPPTPDEIRTTTWKAMPDGAAQMAQKSVFGFHETAHVHQLFANIKLLEDIDSEPIRVAIVNDTGSNRQTVLPTDMQALGFDSGRHASANVLVTTAGGNIVRVSLWLAMQIVKENGDPLTHWYIEAAVVGEFSDARLSGNGMRNHLYFATAPGNAALFVAAKKHGLVSLLPTL</sequence>
<keyword evidence="3" id="KW-1185">Reference proteome</keyword>
<dbReference type="Proteomes" id="UP000076874">
    <property type="component" value="Unassembled WGS sequence"/>
</dbReference>
<gene>
    <name evidence="2" type="ORF">SPI_06201</name>
</gene>
<feature type="region of interest" description="Disordered" evidence="1">
    <location>
        <begin position="1"/>
        <end position="21"/>
    </location>
</feature>
<name>A0A167RW70_9HYPO</name>
<dbReference type="EMBL" id="AZHD01000011">
    <property type="protein sequence ID" value="OAA58999.1"/>
    <property type="molecule type" value="Genomic_DNA"/>
</dbReference>
<reference evidence="2 3" key="1">
    <citation type="journal article" date="2016" name="Genome Biol. Evol.">
        <title>Divergent and convergent evolution of fungal pathogenicity.</title>
        <authorList>
            <person name="Shang Y."/>
            <person name="Xiao G."/>
            <person name="Zheng P."/>
            <person name="Cen K."/>
            <person name="Zhan S."/>
            <person name="Wang C."/>
        </authorList>
    </citation>
    <scope>NUCLEOTIDE SEQUENCE [LARGE SCALE GENOMIC DNA]</scope>
    <source>
        <strain evidence="2 3">RCEF 264</strain>
    </source>
</reference>
<accession>A0A167RW70</accession>
<dbReference type="STRING" id="1081102.A0A167RW70"/>
<feature type="compositionally biased region" description="Basic and acidic residues" evidence="1">
    <location>
        <begin position="10"/>
        <end position="21"/>
    </location>
</feature>
<organism evidence="2 3">
    <name type="scientific">Niveomyces insectorum RCEF 264</name>
    <dbReference type="NCBI Taxonomy" id="1081102"/>
    <lineage>
        <taxon>Eukaryota</taxon>
        <taxon>Fungi</taxon>
        <taxon>Dikarya</taxon>
        <taxon>Ascomycota</taxon>
        <taxon>Pezizomycotina</taxon>
        <taxon>Sordariomycetes</taxon>
        <taxon>Hypocreomycetidae</taxon>
        <taxon>Hypocreales</taxon>
        <taxon>Cordycipitaceae</taxon>
        <taxon>Niveomyces</taxon>
    </lineage>
</organism>
<evidence type="ECO:0000313" key="3">
    <source>
        <dbReference type="Proteomes" id="UP000076874"/>
    </source>
</evidence>
<evidence type="ECO:0000313" key="2">
    <source>
        <dbReference type="EMBL" id="OAA58999.1"/>
    </source>
</evidence>
<dbReference type="OrthoDB" id="5243439at2759"/>
<comment type="caution">
    <text evidence="2">The sequence shown here is derived from an EMBL/GenBank/DDBJ whole genome shotgun (WGS) entry which is preliminary data.</text>
</comment>